<gene>
    <name evidence="2" type="ORF">NLO413_0613</name>
</gene>
<dbReference type="PANTHER" id="PTHR33505:SF4">
    <property type="entry name" value="PROTEIN PREY, MITOCHONDRIAL"/>
    <property type="match status" value="1"/>
</dbReference>
<dbReference type="Proteomes" id="UP000033562">
    <property type="component" value="Unassembled WGS sequence"/>
</dbReference>
<dbReference type="PANTHER" id="PTHR33505">
    <property type="entry name" value="ZGC:162634"/>
    <property type="match status" value="1"/>
</dbReference>
<sequence length="57" mass="6463">MIIDEKLLSILVCPVTKGKLHYNKITNELISEDAKLAFPIKDGIPIMLIDEARKLQQ</sequence>
<comment type="similarity">
    <text evidence="1">Belongs to the UPF0434 family.</text>
</comment>
<dbReference type="FunFam" id="2.20.25.10:FF:000002">
    <property type="entry name" value="UPF0434 protein YcaR"/>
    <property type="match status" value="1"/>
</dbReference>
<evidence type="ECO:0000256" key="1">
    <source>
        <dbReference type="HAMAP-Rule" id="MF_01187"/>
    </source>
</evidence>
<accession>A0A0F3NNF5</accession>
<evidence type="ECO:0000313" key="3">
    <source>
        <dbReference type="Proteomes" id="UP000033562"/>
    </source>
</evidence>
<dbReference type="EMBL" id="LANX01000001">
    <property type="protein sequence ID" value="KJV69232.1"/>
    <property type="molecule type" value="Genomic_DNA"/>
</dbReference>
<evidence type="ECO:0000313" key="2">
    <source>
        <dbReference type="EMBL" id="KJV69232.1"/>
    </source>
</evidence>
<proteinExistence type="inferred from homology"/>
<dbReference type="AlphaFoldDB" id="A0A0F3NNF5"/>
<dbReference type="Pfam" id="PF03966">
    <property type="entry name" value="Trm112p"/>
    <property type="match status" value="1"/>
</dbReference>
<comment type="caution">
    <text evidence="2">The sequence shown here is derived from an EMBL/GenBank/DDBJ whole genome shotgun (WGS) entry which is preliminary data.</text>
</comment>
<reference evidence="2 3" key="1">
    <citation type="submission" date="2015-02" db="EMBL/GenBank/DDBJ databases">
        <title>Genome Sequencing of Rickettsiales.</title>
        <authorList>
            <person name="Daugherty S.C."/>
            <person name="Su Q."/>
            <person name="Abolude K."/>
            <person name="Beier-Sexton M."/>
            <person name="Carlyon J.A."/>
            <person name="Carter R."/>
            <person name="Day N.P."/>
            <person name="Dumler S.J."/>
            <person name="Dyachenko V."/>
            <person name="Godinez A."/>
            <person name="Kurtti T.J."/>
            <person name="Lichay M."/>
            <person name="Mullins K.E."/>
            <person name="Ott S."/>
            <person name="Pappas-Brown V."/>
            <person name="Paris D.H."/>
            <person name="Patel P."/>
            <person name="Richards A.L."/>
            <person name="Sadzewicz L."/>
            <person name="Sears K."/>
            <person name="Seidman D."/>
            <person name="Sengamalay N."/>
            <person name="Stenos J."/>
            <person name="Tallon L.J."/>
            <person name="Vincent G."/>
            <person name="Fraser C.M."/>
            <person name="Munderloh U."/>
            <person name="Dunning-Hotopp J.C."/>
        </authorList>
    </citation>
    <scope>NUCLEOTIDE SEQUENCE [LARGE SCALE GENOMIC DNA]</scope>
    <source>
        <strain evidence="2 3">RAC413</strain>
    </source>
</reference>
<name>A0A0F3NNF5_9RICK</name>
<dbReference type="STRING" id="1359163.NLO413_0613"/>
<organism evidence="2 3">
    <name type="scientific">Candidatus Neoehrlichia procyonis str. RAC413</name>
    <dbReference type="NCBI Taxonomy" id="1359163"/>
    <lineage>
        <taxon>Bacteria</taxon>
        <taxon>Pseudomonadati</taxon>
        <taxon>Pseudomonadota</taxon>
        <taxon>Alphaproteobacteria</taxon>
        <taxon>Rickettsiales</taxon>
        <taxon>Anaplasmataceae</taxon>
        <taxon>Candidatus Neoehrlichia</taxon>
    </lineage>
</organism>
<dbReference type="Gene3D" id="2.20.25.10">
    <property type="match status" value="1"/>
</dbReference>
<dbReference type="InterPro" id="IPR005651">
    <property type="entry name" value="Trm112-like"/>
</dbReference>
<protein>
    <recommendedName>
        <fullName evidence="1">UPF0434 protein NLO413_0613</fullName>
    </recommendedName>
</protein>
<dbReference type="HAMAP" id="MF_01187">
    <property type="entry name" value="UPF0434"/>
    <property type="match status" value="1"/>
</dbReference>
<dbReference type="SUPFAM" id="SSF158997">
    <property type="entry name" value="Trm112p-like"/>
    <property type="match status" value="1"/>
</dbReference>
<dbReference type="GO" id="GO:0005829">
    <property type="term" value="C:cytosol"/>
    <property type="evidence" value="ECO:0007669"/>
    <property type="project" value="TreeGrafter"/>
</dbReference>
<dbReference type="PATRIC" id="fig|1359163.3.peg.596"/>
<keyword evidence="3" id="KW-1185">Reference proteome</keyword>